<keyword evidence="4" id="KW-1185">Reference proteome</keyword>
<sequence>MTRYWDRIVHPEQILSSLPQAVATMLDPGDCGPAFIALPQDVQGMAWDYPAAFFEPMLHAVPRPRADRDRLDGAVRLLEAAQRPLIVSGGGVRYSPVLRIPLPPSPPSTASRWPRRSPARVR</sequence>
<dbReference type="Proteomes" id="UP001375743">
    <property type="component" value="Unassembled WGS sequence"/>
</dbReference>
<dbReference type="SUPFAM" id="SSF52518">
    <property type="entry name" value="Thiamin diphosphate-binding fold (THDP-binding)"/>
    <property type="match status" value="1"/>
</dbReference>
<reference evidence="3 4" key="1">
    <citation type="submission" date="2024-01" db="EMBL/GenBank/DDBJ databases">
        <title>Multi-omics insights into the function and evolution of sodium benzoate biodegradation pathways in Benzoatithermus flavus gen. nov., sp. nov. from hot spring.</title>
        <authorList>
            <person name="Hu C.-J."/>
            <person name="Li W.-J."/>
        </authorList>
    </citation>
    <scope>NUCLEOTIDE SEQUENCE [LARGE SCALE GENOMIC DNA]</scope>
    <source>
        <strain evidence="3 4">SYSU G07066</strain>
    </source>
</reference>
<dbReference type="SUPFAM" id="SSF52467">
    <property type="entry name" value="DHS-like NAD/FAD-binding domain"/>
    <property type="match status" value="1"/>
</dbReference>
<dbReference type="PANTHER" id="PTHR18968:SF9">
    <property type="entry name" value="3D-(3,5_4)-TRIHYDROXYCYCLOHEXANE-1,2-DIONE HYDROLASE"/>
    <property type="match status" value="1"/>
</dbReference>
<dbReference type="InterPro" id="IPR029035">
    <property type="entry name" value="DHS-like_NAD/FAD-binding_dom"/>
</dbReference>
<comment type="caution">
    <text evidence="3">The sequence shown here is derived from an EMBL/GenBank/DDBJ whole genome shotgun (WGS) entry which is preliminary data.</text>
</comment>
<evidence type="ECO:0000313" key="4">
    <source>
        <dbReference type="Proteomes" id="UP001375743"/>
    </source>
</evidence>
<feature type="region of interest" description="Disordered" evidence="2">
    <location>
        <begin position="103"/>
        <end position="122"/>
    </location>
</feature>
<organism evidence="3 4">
    <name type="scientific">Benzoatithermus flavus</name>
    <dbReference type="NCBI Taxonomy" id="3108223"/>
    <lineage>
        <taxon>Bacteria</taxon>
        <taxon>Pseudomonadati</taxon>
        <taxon>Pseudomonadota</taxon>
        <taxon>Alphaproteobacteria</taxon>
        <taxon>Geminicoccales</taxon>
        <taxon>Geminicoccaceae</taxon>
        <taxon>Benzoatithermus</taxon>
    </lineage>
</organism>
<dbReference type="EMBL" id="JBBLZC010000003">
    <property type="protein sequence ID" value="MEK0082284.1"/>
    <property type="molecule type" value="Genomic_DNA"/>
</dbReference>
<dbReference type="InterPro" id="IPR045229">
    <property type="entry name" value="TPP_enz"/>
</dbReference>
<evidence type="ECO:0000256" key="2">
    <source>
        <dbReference type="SAM" id="MobiDB-lite"/>
    </source>
</evidence>
<dbReference type="Gene3D" id="3.40.50.970">
    <property type="match status" value="1"/>
</dbReference>
<evidence type="ECO:0000256" key="1">
    <source>
        <dbReference type="ARBA" id="ARBA00007812"/>
    </source>
</evidence>
<evidence type="ECO:0000313" key="3">
    <source>
        <dbReference type="EMBL" id="MEK0082284.1"/>
    </source>
</evidence>
<accession>A0ABU8XMI9</accession>
<comment type="similarity">
    <text evidence="1">Belongs to the TPP enzyme family.</text>
</comment>
<protein>
    <submittedName>
        <fullName evidence="3">Uncharacterized protein</fullName>
    </submittedName>
</protein>
<proteinExistence type="inferred from homology"/>
<name>A0ABU8XMI9_9PROT</name>
<feature type="compositionally biased region" description="Basic residues" evidence="2">
    <location>
        <begin position="113"/>
        <end position="122"/>
    </location>
</feature>
<dbReference type="PANTHER" id="PTHR18968">
    <property type="entry name" value="THIAMINE PYROPHOSPHATE ENZYMES"/>
    <property type="match status" value="1"/>
</dbReference>
<gene>
    <name evidence="3" type="ORF">U1T56_03910</name>
</gene>
<dbReference type="InterPro" id="IPR029061">
    <property type="entry name" value="THDP-binding"/>
</dbReference>
<dbReference type="Gene3D" id="3.40.50.1220">
    <property type="entry name" value="TPP-binding domain"/>
    <property type="match status" value="1"/>
</dbReference>